<reference evidence="8 9" key="1">
    <citation type="journal article" date="2015" name="Genome Announc.">
        <title>Expanding the biotechnology potential of lactobacilli through comparative genomics of 213 strains and associated genera.</title>
        <authorList>
            <person name="Sun Z."/>
            <person name="Harris H.M."/>
            <person name="McCann A."/>
            <person name="Guo C."/>
            <person name="Argimon S."/>
            <person name="Zhang W."/>
            <person name="Yang X."/>
            <person name="Jeffery I.B."/>
            <person name="Cooney J.C."/>
            <person name="Kagawa T.F."/>
            <person name="Liu W."/>
            <person name="Song Y."/>
            <person name="Salvetti E."/>
            <person name="Wrobel A."/>
            <person name="Rasinkangas P."/>
            <person name="Parkhill J."/>
            <person name="Rea M.C."/>
            <person name="O'Sullivan O."/>
            <person name="Ritari J."/>
            <person name="Douillard F.P."/>
            <person name="Paul Ross R."/>
            <person name="Yang R."/>
            <person name="Briner A.E."/>
            <person name="Felis G.E."/>
            <person name="de Vos W.M."/>
            <person name="Barrangou R."/>
            <person name="Klaenhammer T.R."/>
            <person name="Caufield P.W."/>
            <person name="Cui Y."/>
            <person name="Zhang H."/>
            <person name="O'Toole P.W."/>
        </authorList>
    </citation>
    <scope>NUCLEOTIDE SEQUENCE [LARGE SCALE GENOMIC DNA]</scope>
    <source>
        <strain evidence="8 9">DSM 19906</strain>
    </source>
</reference>
<dbReference type="SUPFAM" id="SSF51445">
    <property type="entry name" value="(Trans)glycosidases"/>
    <property type="match status" value="1"/>
</dbReference>
<gene>
    <name evidence="8" type="ORF">FC98_GL002800</name>
</gene>
<dbReference type="EMBL" id="AZEB01000009">
    <property type="protein sequence ID" value="KRL22182.1"/>
    <property type="molecule type" value="Genomic_DNA"/>
</dbReference>
<dbReference type="GO" id="GO:0030203">
    <property type="term" value="P:glycosaminoglycan metabolic process"/>
    <property type="evidence" value="ECO:0007669"/>
    <property type="project" value="TreeGrafter"/>
</dbReference>
<proteinExistence type="inferred from homology"/>
<name>A0A0R1NPZ3_9LACO</name>
<dbReference type="EC" id="3.2.1.52" evidence="3"/>
<dbReference type="PRINTS" id="PR00738">
    <property type="entry name" value="GLHYDRLASE20"/>
</dbReference>
<dbReference type="GO" id="GO:0004563">
    <property type="term" value="F:beta-N-acetylhexosaminidase activity"/>
    <property type="evidence" value="ECO:0007669"/>
    <property type="project" value="UniProtKB-EC"/>
</dbReference>
<dbReference type="PATRIC" id="fig|1423766.4.peg.2930"/>
<dbReference type="RefSeq" id="WP_008857411.1">
    <property type="nucleotide sequence ID" value="NZ_AZEB01000009.1"/>
</dbReference>
<feature type="signal peptide" evidence="6">
    <location>
        <begin position="1"/>
        <end position="23"/>
    </location>
</feature>
<comment type="caution">
    <text evidence="8">The sequence shown here is derived from an EMBL/GenBank/DDBJ whole genome shotgun (WGS) entry which is preliminary data.</text>
</comment>
<dbReference type="InterPro" id="IPR017853">
    <property type="entry name" value="GH"/>
</dbReference>
<dbReference type="Gene3D" id="3.20.20.80">
    <property type="entry name" value="Glycosidases"/>
    <property type="match status" value="1"/>
</dbReference>
<dbReference type="Proteomes" id="UP000051439">
    <property type="component" value="Unassembled WGS sequence"/>
</dbReference>
<dbReference type="PANTHER" id="PTHR22600:SF57">
    <property type="entry name" value="BETA-N-ACETYLHEXOSAMINIDASE"/>
    <property type="match status" value="1"/>
</dbReference>
<dbReference type="InterPro" id="IPR025705">
    <property type="entry name" value="Beta_hexosaminidase_sua/sub"/>
</dbReference>
<evidence type="ECO:0000313" key="9">
    <source>
        <dbReference type="Proteomes" id="UP000051439"/>
    </source>
</evidence>
<feature type="chain" id="PRO_5006408563" description="beta-N-acetylhexosaminidase" evidence="6">
    <location>
        <begin position="24"/>
        <end position="379"/>
    </location>
</feature>
<keyword evidence="9" id="KW-1185">Reference proteome</keyword>
<dbReference type="Pfam" id="PF00728">
    <property type="entry name" value="Glyco_hydro_20"/>
    <property type="match status" value="1"/>
</dbReference>
<sequence>MGDKRWLFLLPLLLLLMGCSSEAKPAQTTHQENDGKFNGVTLDLSRHHYHVSTLVKFVDLVAANHGNFIQLHLTDDKDFAIESQTVGQTIQNATKKNGIWRNKKTHQAFYSKGQIQYLLNDAKKHRVTLIPEVDTPAHVTGLVNTMKANGKSKLASQLSWQSKSYGGELHLNQASIAFVEKMDNEIGKQFANQPNARFHLGGDEFTDKLSKNTAYINYLNATSKNVENQGFTPEAWNDGFLNSELSQLNHHIQVTYWNWTADQSGQLGAQRKKAWASMPRLIRNHFKVFNYNDYYLYFNISKDNLKAHNVSYMIKDMKQYWKPTLWHTDHVTKLKSLHGIVGSSASFWADSAGGISDNQIYSAGQKFVKEFFVLARKPA</sequence>
<evidence type="ECO:0000259" key="7">
    <source>
        <dbReference type="Pfam" id="PF00728"/>
    </source>
</evidence>
<organism evidence="8 9">
    <name type="scientific">Lentilactobacillus kisonensis DSM 19906 = JCM 15041</name>
    <dbReference type="NCBI Taxonomy" id="1423766"/>
    <lineage>
        <taxon>Bacteria</taxon>
        <taxon>Bacillati</taxon>
        <taxon>Bacillota</taxon>
        <taxon>Bacilli</taxon>
        <taxon>Lactobacillales</taxon>
        <taxon>Lactobacillaceae</taxon>
        <taxon>Lentilactobacillus</taxon>
    </lineage>
</organism>
<feature type="active site" description="Proton donor" evidence="5">
    <location>
        <position position="204"/>
    </location>
</feature>
<evidence type="ECO:0000256" key="3">
    <source>
        <dbReference type="ARBA" id="ARBA00012663"/>
    </source>
</evidence>
<keyword evidence="4 8" id="KW-0378">Hydrolase</keyword>
<dbReference type="PROSITE" id="PS51257">
    <property type="entry name" value="PROKAR_LIPOPROTEIN"/>
    <property type="match status" value="1"/>
</dbReference>
<evidence type="ECO:0000256" key="1">
    <source>
        <dbReference type="ARBA" id="ARBA00001231"/>
    </source>
</evidence>
<dbReference type="InterPro" id="IPR015883">
    <property type="entry name" value="Glyco_hydro_20_cat"/>
</dbReference>
<protein>
    <recommendedName>
        <fullName evidence="3">beta-N-acetylhexosaminidase</fullName>
        <ecNumber evidence="3">3.2.1.52</ecNumber>
    </recommendedName>
</protein>
<evidence type="ECO:0000313" key="8">
    <source>
        <dbReference type="EMBL" id="KRL22182.1"/>
    </source>
</evidence>
<dbReference type="GO" id="GO:0005975">
    <property type="term" value="P:carbohydrate metabolic process"/>
    <property type="evidence" value="ECO:0007669"/>
    <property type="project" value="InterPro"/>
</dbReference>
<accession>A0A0R1NPZ3</accession>
<dbReference type="PANTHER" id="PTHR22600">
    <property type="entry name" value="BETA-HEXOSAMINIDASE"/>
    <property type="match status" value="1"/>
</dbReference>
<comment type="catalytic activity">
    <reaction evidence="1">
        <text>Hydrolysis of terminal non-reducing N-acetyl-D-hexosamine residues in N-acetyl-beta-D-hexosaminides.</text>
        <dbReference type="EC" id="3.2.1.52"/>
    </reaction>
</comment>
<evidence type="ECO:0000256" key="5">
    <source>
        <dbReference type="PIRSR" id="PIRSR625705-1"/>
    </source>
</evidence>
<evidence type="ECO:0000256" key="6">
    <source>
        <dbReference type="SAM" id="SignalP"/>
    </source>
</evidence>
<feature type="domain" description="Glycoside hydrolase family 20 catalytic" evidence="7">
    <location>
        <begin position="37"/>
        <end position="351"/>
    </location>
</feature>
<comment type="similarity">
    <text evidence="2">Belongs to the glycosyl hydrolase 20 family.</text>
</comment>
<dbReference type="GO" id="GO:0016020">
    <property type="term" value="C:membrane"/>
    <property type="evidence" value="ECO:0007669"/>
    <property type="project" value="TreeGrafter"/>
</dbReference>
<evidence type="ECO:0000256" key="2">
    <source>
        <dbReference type="ARBA" id="ARBA00006285"/>
    </source>
</evidence>
<evidence type="ECO:0000256" key="4">
    <source>
        <dbReference type="ARBA" id="ARBA00022801"/>
    </source>
</evidence>
<dbReference type="AlphaFoldDB" id="A0A0R1NPZ3"/>
<keyword evidence="6" id="KW-0732">Signal</keyword>